<dbReference type="Proteomes" id="UP001321749">
    <property type="component" value="Unassembled WGS sequence"/>
</dbReference>
<dbReference type="Pfam" id="PF02698">
    <property type="entry name" value="DUF218"/>
    <property type="match status" value="1"/>
</dbReference>
<dbReference type="InterPro" id="IPR055323">
    <property type="entry name" value="C57A10.07/YOR238W"/>
</dbReference>
<feature type="domain" description="DUF218" evidence="1">
    <location>
        <begin position="8"/>
        <end position="141"/>
    </location>
</feature>
<proteinExistence type="predicted"/>
<keyword evidence="3" id="KW-1185">Reference proteome</keyword>
<evidence type="ECO:0000259" key="1">
    <source>
        <dbReference type="Pfam" id="PF02698"/>
    </source>
</evidence>
<dbReference type="GO" id="GO:0005737">
    <property type="term" value="C:cytoplasm"/>
    <property type="evidence" value="ECO:0007669"/>
    <property type="project" value="TreeGrafter"/>
</dbReference>
<dbReference type="EMBL" id="MU865103">
    <property type="protein sequence ID" value="KAK4457660.1"/>
    <property type="molecule type" value="Genomic_DNA"/>
</dbReference>
<sequence>MSPPSHLIIVCGHAIWLGGPSKGHDESEWIIEAYKKGETPTFIAHIKAGVDLLTQDDSSVLVFSGAPTSPLTQLSEASSYHSLALSNFSPPLPTSRVLLEERALDSYHNILFSLVLFWKTYGAWPARLTIVSHAFKRTRLVEGHCKAIGFPLDRVGYVGINPPSVEEKTGSMEGNQLALGQWEEDPHGVGEDLASKRRARNHWGVGQGLFDDDGERERAGVDTWRTEDGGESLVEGGRRPWANI</sequence>
<dbReference type="CDD" id="cd06259">
    <property type="entry name" value="YdcF-like"/>
    <property type="match status" value="1"/>
</dbReference>
<dbReference type="PANTHER" id="PTHR28110:SF1">
    <property type="entry name" value="TRANSMEMBRANE PROTEIN"/>
    <property type="match status" value="1"/>
</dbReference>
<gene>
    <name evidence="2" type="ORF">QBC42DRAFT_341564</name>
</gene>
<reference evidence="2" key="1">
    <citation type="journal article" date="2023" name="Mol. Phylogenet. Evol.">
        <title>Genome-scale phylogeny and comparative genomics of the fungal order Sordariales.</title>
        <authorList>
            <person name="Hensen N."/>
            <person name="Bonometti L."/>
            <person name="Westerberg I."/>
            <person name="Brannstrom I.O."/>
            <person name="Guillou S."/>
            <person name="Cros-Aarteil S."/>
            <person name="Calhoun S."/>
            <person name="Haridas S."/>
            <person name="Kuo A."/>
            <person name="Mondo S."/>
            <person name="Pangilinan J."/>
            <person name="Riley R."/>
            <person name="LaButti K."/>
            <person name="Andreopoulos B."/>
            <person name="Lipzen A."/>
            <person name="Chen C."/>
            <person name="Yan M."/>
            <person name="Daum C."/>
            <person name="Ng V."/>
            <person name="Clum A."/>
            <person name="Steindorff A."/>
            <person name="Ohm R.A."/>
            <person name="Martin F."/>
            <person name="Silar P."/>
            <person name="Natvig D.O."/>
            <person name="Lalanne C."/>
            <person name="Gautier V."/>
            <person name="Ament-Velasquez S.L."/>
            <person name="Kruys A."/>
            <person name="Hutchinson M.I."/>
            <person name="Powell A.J."/>
            <person name="Barry K."/>
            <person name="Miller A.N."/>
            <person name="Grigoriev I.V."/>
            <person name="Debuchy R."/>
            <person name="Gladieux P."/>
            <person name="Hiltunen Thoren M."/>
            <person name="Johannesson H."/>
        </authorList>
    </citation>
    <scope>NUCLEOTIDE SEQUENCE</scope>
    <source>
        <strain evidence="2">PSN324</strain>
    </source>
</reference>
<dbReference type="PANTHER" id="PTHR28110">
    <property type="entry name" value="TRANSMEMBRANE PROTEIN"/>
    <property type="match status" value="1"/>
</dbReference>
<evidence type="ECO:0000313" key="3">
    <source>
        <dbReference type="Proteomes" id="UP001321749"/>
    </source>
</evidence>
<comment type="caution">
    <text evidence="2">The sequence shown here is derived from an EMBL/GenBank/DDBJ whole genome shotgun (WGS) entry which is preliminary data.</text>
</comment>
<protein>
    <recommendedName>
        <fullName evidence="1">DUF218 domain-containing protein</fullName>
    </recommendedName>
</protein>
<evidence type="ECO:0000313" key="2">
    <source>
        <dbReference type="EMBL" id="KAK4457660.1"/>
    </source>
</evidence>
<dbReference type="AlphaFoldDB" id="A0AAV9HAM7"/>
<accession>A0AAV9HAM7</accession>
<organism evidence="2 3">
    <name type="scientific">Cladorrhinum samala</name>
    <dbReference type="NCBI Taxonomy" id="585594"/>
    <lineage>
        <taxon>Eukaryota</taxon>
        <taxon>Fungi</taxon>
        <taxon>Dikarya</taxon>
        <taxon>Ascomycota</taxon>
        <taxon>Pezizomycotina</taxon>
        <taxon>Sordariomycetes</taxon>
        <taxon>Sordariomycetidae</taxon>
        <taxon>Sordariales</taxon>
        <taxon>Podosporaceae</taxon>
        <taxon>Cladorrhinum</taxon>
    </lineage>
</organism>
<reference evidence="2" key="2">
    <citation type="submission" date="2023-06" db="EMBL/GenBank/DDBJ databases">
        <authorList>
            <consortium name="Lawrence Berkeley National Laboratory"/>
            <person name="Mondo S.J."/>
            <person name="Hensen N."/>
            <person name="Bonometti L."/>
            <person name="Westerberg I."/>
            <person name="Brannstrom I.O."/>
            <person name="Guillou S."/>
            <person name="Cros-Aarteil S."/>
            <person name="Calhoun S."/>
            <person name="Haridas S."/>
            <person name="Kuo A."/>
            <person name="Pangilinan J."/>
            <person name="Riley R."/>
            <person name="Labutti K."/>
            <person name="Andreopoulos B."/>
            <person name="Lipzen A."/>
            <person name="Chen C."/>
            <person name="Yanf M."/>
            <person name="Daum C."/>
            <person name="Ng V."/>
            <person name="Clum A."/>
            <person name="Steindorff A."/>
            <person name="Ohm R."/>
            <person name="Martin F."/>
            <person name="Silar P."/>
            <person name="Natvig D."/>
            <person name="Lalanne C."/>
            <person name="Gautier V."/>
            <person name="Ament-Velasquez S.L."/>
            <person name="Kruys A."/>
            <person name="Hutchinson M.I."/>
            <person name="Powell A.J."/>
            <person name="Barry K."/>
            <person name="Miller A.N."/>
            <person name="Grigoriev I.V."/>
            <person name="Debuchy R."/>
            <person name="Gladieux P."/>
            <person name="Thoren M.H."/>
            <person name="Johannesson H."/>
        </authorList>
    </citation>
    <scope>NUCLEOTIDE SEQUENCE</scope>
    <source>
        <strain evidence="2">PSN324</strain>
    </source>
</reference>
<dbReference type="InterPro" id="IPR003848">
    <property type="entry name" value="DUF218"/>
</dbReference>
<name>A0AAV9HAM7_9PEZI</name>